<evidence type="ECO:0000259" key="9">
    <source>
        <dbReference type="SMART" id="SM00906"/>
    </source>
</evidence>
<dbReference type="PANTHER" id="PTHR46910:SF32">
    <property type="entry name" value="TRANSCRIPTION FACTOR DOMAIN-CONTAINING PROTEIN-RELATED"/>
    <property type="match status" value="1"/>
</dbReference>
<dbReference type="GO" id="GO:0006351">
    <property type="term" value="P:DNA-templated transcription"/>
    <property type="evidence" value="ECO:0007669"/>
    <property type="project" value="InterPro"/>
</dbReference>
<dbReference type="AlphaFoldDB" id="A0A319E144"/>
<dbReference type="Proteomes" id="UP000248423">
    <property type="component" value="Unassembled WGS sequence"/>
</dbReference>
<evidence type="ECO:0000256" key="6">
    <source>
        <dbReference type="SAM" id="Coils"/>
    </source>
</evidence>
<keyword evidence="4" id="KW-0804">Transcription</keyword>
<dbReference type="Gene3D" id="4.10.240.10">
    <property type="entry name" value="Zn(2)-C6 fungal-type DNA-binding domain"/>
    <property type="match status" value="1"/>
</dbReference>
<evidence type="ECO:0000256" key="7">
    <source>
        <dbReference type="SAM" id="MobiDB-lite"/>
    </source>
</evidence>
<keyword evidence="6" id="KW-0175">Coiled coil</keyword>
<dbReference type="SMART" id="SM00906">
    <property type="entry name" value="Fungal_trans"/>
    <property type="match status" value="1"/>
</dbReference>
<feature type="domain" description="Xylanolytic transcriptional activator regulatory" evidence="9">
    <location>
        <begin position="316"/>
        <end position="388"/>
    </location>
</feature>
<dbReference type="GO" id="GO:0000981">
    <property type="term" value="F:DNA-binding transcription factor activity, RNA polymerase II-specific"/>
    <property type="evidence" value="ECO:0007669"/>
    <property type="project" value="InterPro"/>
</dbReference>
<dbReference type="STRING" id="1448318.A0A319E144"/>
<keyword evidence="5" id="KW-0539">Nucleus</keyword>
<dbReference type="InterPro" id="IPR007219">
    <property type="entry name" value="XnlR_reg_dom"/>
</dbReference>
<dbReference type="InterPro" id="IPR050987">
    <property type="entry name" value="AtrR-like"/>
</dbReference>
<evidence type="ECO:0000313" key="11">
    <source>
        <dbReference type="Proteomes" id="UP000248423"/>
    </source>
</evidence>
<sequence>MGNPSKSAEKRRVVNACSRCRQHRIKCSGASPCSNCLLRKVKFKFEGEEAKVHITKKHLSELKRRNLELEEENRALQQQLFGYAKASPMDYPSSQSETPSPVGVLEEPKDSNEDDNSTMVNPLSCGPPKYITDGAGRPHYLGHTSNWSLTIRLLHLTHQALYKCPFPSDAHHIDTMTYSLQWDGLRSSVIPAIRRLPSLDQALFLITATKFHTWQIFHLFDEESFMVQLHQFYENPNQNIHTKGLWFIHFLVIIALEKAFVGVKANGANPPGGEYFTTALMMLPDYSFLWKDPCNSAELLCSMALYLQSIDWRTSAHNMIGQALRMLQVHGYHTNVSGVTTSKDLLRYQNVWWTVYILERQLSVLMGAPSGVKDSDINASLPHYPDSPIRTPGGALAQIGLALYQGNGDLNSTFVKATQEVLQRVANVASELREHFPVPEQESWSGISRVSGPFLFGLVETSVNSENIGVAVPMPIQLLLQICLESVKKTVSILSALQDQTLLECFLPFDLESAVSAGLVITMATLVCPSLIENHFSFLKALSGLLDQMADKGNLIAANQKRELNEIERFCIKLKSSPATTFFSDFAQPQERTAERSGMTSEGLDAIHLGSEMQPIEMAMEEAWPSSWARDMTPSQLLEVVDLLNSDDLLDWVDFSTSILDNQLE</sequence>
<dbReference type="GO" id="GO:0008270">
    <property type="term" value="F:zinc ion binding"/>
    <property type="evidence" value="ECO:0007669"/>
    <property type="project" value="InterPro"/>
</dbReference>
<dbReference type="InterPro" id="IPR001138">
    <property type="entry name" value="Zn2Cys6_DnaBD"/>
</dbReference>
<gene>
    <name evidence="10" type="ORF">BO78DRAFT_389145</name>
</gene>
<evidence type="ECO:0000256" key="2">
    <source>
        <dbReference type="ARBA" id="ARBA00023015"/>
    </source>
</evidence>
<feature type="domain" description="Zn(2)-C6 fungal-type" evidence="8">
    <location>
        <begin position="11"/>
        <end position="56"/>
    </location>
</feature>
<protein>
    <submittedName>
        <fullName evidence="10">Zn(II)2Cys6 transcription factor</fullName>
    </submittedName>
</protein>
<dbReference type="PANTHER" id="PTHR46910">
    <property type="entry name" value="TRANSCRIPTION FACTOR PDR1"/>
    <property type="match status" value="1"/>
</dbReference>
<dbReference type="VEuPathDB" id="FungiDB:BO78DRAFT_389145"/>
<proteinExistence type="predicted"/>
<dbReference type="SMART" id="SM00066">
    <property type="entry name" value="GAL4"/>
    <property type="match status" value="1"/>
</dbReference>
<accession>A0A319E144</accession>
<dbReference type="Pfam" id="PF00172">
    <property type="entry name" value="Zn_clus"/>
    <property type="match status" value="1"/>
</dbReference>
<dbReference type="CDD" id="cd12148">
    <property type="entry name" value="fungal_TF_MHR"/>
    <property type="match status" value="1"/>
</dbReference>
<evidence type="ECO:0000256" key="5">
    <source>
        <dbReference type="ARBA" id="ARBA00023242"/>
    </source>
</evidence>
<keyword evidence="3" id="KW-0238">DNA-binding</keyword>
<dbReference type="SUPFAM" id="SSF57701">
    <property type="entry name" value="Zn2/Cys6 DNA-binding domain"/>
    <property type="match status" value="1"/>
</dbReference>
<organism evidence="10 11">
    <name type="scientific">Aspergillus sclerotiicarbonarius (strain CBS 121057 / IBT 28362)</name>
    <dbReference type="NCBI Taxonomy" id="1448318"/>
    <lineage>
        <taxon>Eukaryota</taxon>
        <taxon>Fungi</taxon>
        <taxon>Dikarya</taxon>
        <taxon>Ascomycota</taxon>
        <taxon>Pezizomycotina</taxon>
        <taxon>Eurotiomycetes</taxon>
        <taxon>Eurotiomycetidae</taxon>
        <taxon>Eurotiales</taxon>
        <taxon>Aspergillaceae</taxon>
        <taxon>Aspergillus</taxon>
        <taxon>Aspergillus subgen. Circumdati</taxon>
    </lineage>
</organism>
<dbReference type="OrthoDB" id="3548654at2759"/>
<evidence type="ECO:0000256" key="4">
    <source>
        <dbReference type="ARBA" id="ARBA00023163"/>
    </source>
</evidence>
<evidence type="ECO:0000256" key="3">
    <source>
        <dbReference type="ARBA" id="ARBA00023125"/>
    </source>
</evidence>
<feature type="coiled-coil region" evidence="6">
    <location>
        <begin position="52"/>
        <end position="79"/>
    </location>
</feature>
<evidence type="ECO:0000313" key="10">
    <source>
        <dbReference type="EMBL" id="PYI03707.1"/>
    </source>
</evidence>
<evidence type="ECO:0000259" key="8">
    <source>
        <dbReference type="SMART" id="SM00066"/>
    </source>
</evidence>
<dbReference type="Pfam" id="PF04082">
    <property type="entry name" value="Fungal_trans"/>
    <property type="match status" value="1"/>
</dbReference>
<dbReference type="InterPro" id="IPR036864">
    <property type="entry name" value="Zn2-C6_fun-type_DNA-bd_sf"/>
</dbReference>
<keyword evidence="11" id="KW-1185">Reference proteome</keyword>
<keyword evidence="1" id="KW-0479">Metal-binding</keyword>
<name>A0A319E144_ASPSB</name>
<evidence type="ECO:0000256" key="1">
    <source>
        <dbReference type="ARBA" id="ARBA00022723"/>
    </source>
</evidence>
<dbReference type="GO" id="GO:0009893">
    <property type="term" value="P:positive regulation of metabolic process"/>
    <property type="evidence" value="ECO:0007669"/>
    <property type="project" value="UniProtKB-ARBA"/>
</dbReference>
<dbReference type="GO" id="GO:0003677">
    <property type="term" value="F:DNA binding"/>
    <property type="evidence" value="ECO:0007669"/>
    <property type="project" value="UniProtKB-KW"/>
</dbReference>
<reference evidence="10 11" key="1">
    <citation type="submission" date="2018-02" db="EMBL/GenBank/DDBJ databases">
        <title>The genomes of Aspergillus section Nigri reveals drivers in fungal speciation.</title>
        <authorList>
            <consortium name="DOE Joint Genome Institute"/>
            <person name="Vesth T.C."/>
            <person name="Nybo J."/>
            <person name="Theobald S."/>
            <person name="Brandl J."/>
            <person name="Frisvad J.C."/>
            <person name="Nielsen K.F."/>
            <person name="Lyhne E.K."/>
            <person name="Kogle M.E."/>
            <person name="Kuo A."/>
            <person name="Riley R."/>
            <person name="Clum A."/>
            <person name="Nolan M."/>
            <person name="Lipzen A."/>
            <person name="Salamov A."/>
            <person name="Henrissat B."/>
            <person name="Wiebenga A."/>
            <person name="De vries R.P."/>
            <person name="Grigoriev I.V."/>
            <person name="Mortensen U.H."/>
            <person name="Andersen M.R."/>
            <person name="Baker S.E."/>
        </authorList>
    </citation>
    <scope>NUCLEOTIDE SEQUENCE [LARGE SCALE GENOMIC DNA]</scope>
    <source>
        <strain evidence="10 11">CBS 121057</strain>
    </source>
</reference>
<feature type="region of interest" description="Disordered" evidence="7">
    <location>
        <begin position="87"/>
        <end position="123"/>
    </location>
</feature>
<dbReference type="CDD" id="cd00067">
    <property type="entry name" value="GAL4"/>
    <property type="match status" value="1"/>
</dbReference>
<dbReference type="EMBL" id="KZ826377">
    <property type="protein sequence ID" value="PYI03707.1"/>
    <property type="molecule type" value="Genomic_DNA"/>
</dbReference>
<keyword evidence="2" id="KW-0805">Transcription regulation</keyword>